<sequence>MDRDLFEILSFIPKHQLHTHKTSTTMVSLNYLITEPHPSAPRGKNASYLGYGRGGAGNYARYKAEDLTVGHEATGPASRAAISPAPEHKKYLGGRGGSGNAYTRQESQRAMFSFDEELARDQKLMDARAKAPVYLVGRGGQGNFVDEMKPSASRQNSAASVSSNGSSVSDKARRKLGGAFRSLSRTWSRESAQE</sequence>
<dbReference type="Proteomes" id="UP000304928">
    <property type="component" value="Unassembled WGS sequence"/>
</dbReference>
<evidence type="ECO:0000313" key="2">
    <source>
        <dbReference type="EMBL" id="THW89337.1"/>
    </source>
</evidence>
<dbReference type="PANTHER" id="PTHR34693">
    <property type="entry name" value="PROTEIN PAR32"/>
    <property type="match status" value="1"/>
</dbReference>
<protein>
    <submittedName>
        <fullName evidence="2">Uncharacterized protein</fullName>
    </submittedName>
</protein>
<accession>A0A4S9G3X1</accession>
<evidence type="ECO:0000313" key="3">
    <source>
        <dbReference type="Proteomes" id="UP000304928"/>
    </source>
</evidence>
<dbReference type="InterPro" id="IPR022024">
    <property type="entry name" value="DUF3602"/>
</dbReference>
<dbReference type="InterPro" id="IPR053203">
    <property type="entry name" value="Cisplatin_resist-associated"/>
</dbReference>
<organism evidence="2 3">
    <name type="scientific">Aureobasidium pullulans</name>
    <name type="common">Black yeast</name>
    <name type="synonym">Pullularia pullulans</name>
    <dbReference type="NCBI Taxonomy" id="5580"/>
    <lineage>
        <taxon>Eukaryota</taxon>
        <taxon>Fungi</taxon>
        <taxon>Dikarya</taxon>
        <taxon>Ascomycota</taxon>
        <taxon>Pezizomycotina</taxon>
        <taxon>Dothideomycetes</taxon>
        <taxon>Dothideomycetidae</taxon>
        <taxon>Dothideales</taxon>
        <taxon>Saccotheciaceae</taxon>
        <taxon>Aureobasidium</taxon>
    </lineage>
</organism>
<name>A0A4S9G3X1_AURPU</name>
<dbReference type="PANTHER" id="PTHR34693:SF2">
    <property type="entry name" value="DUF3602 DOMAIN-CONTAINING PROTEIN"/>
    <property type="match status" value="1"/>
</dbReference>
<evidence type="ECO:0000256" key="1">
    <source>
        <dbReference type="SAM" id="MobiDB-lite"/>
    </source>
</evidence>
<feature type="compositionally biased region" description="Low complexity" evidence="1">
    <location>
        <begin position="156"/>
        <end position="169"/>
    </location>
</feature>
<dbReference type="Pfam" id="PF12223">
    <property type="entry name" value="DUF3602"/>
    <property type="match status" value="1"/>
</dbReference>
<proteinExistence type="predicted"/>
<gene>
    <name evidence="2" type="ORF">D6D15_05355</name>
</gene>
<dbReference type="EMBL" id="QZAR01000084">
    <property type="protein sequence ID" value="THW89337.1"/>
    <property type="molecule type" value="Genomic_DNA"/>
</dbReference>
<dbReference type="AlphaFoldDB" id="A0A4S9G3X1"/>
<reference evidence="2 3" key="1">
    <citation type="submission" date="2018-10" db="EMBL/GenBank/DDBJ databases">
        <title>Fifty Aureobasidium pullulans genomes reveal a recombining polyextremotolerant generalist.</title>
        <authorList>
            <person name="Gostincar C."/>
            <person name="Turk M."/>
            <person name="Zajc J."/>
            <person name="Gunde-Cimerman N."/>
        </authorList>
    </citation>
    <scope>NUCLEOTIDE SEQUENCE [LARGE SCALE GENOMIC DNA]</scope>
    <source>
        <strain evidence="2 3">EXF-10507</strain>
    </source>
</reference>
<comment type="caution">
    <text evidence="2">The sequence shown here is derived from an EMBL/GenBank/DDBJ whole genome shotgun (WGS) entry which is preliminary data.</text>
</comment>
<feature type="region of interest" description="Disordered" evidence="1">
    <location>
        <begin position="140"/>
        <end position="174"/>
    </location>
</feature>